<dbReference type="InterPro" id="IPR019557">
    <property type="entry name" value="AminoTfrase-like_pln_mobile"/>
</dbReference>
<dbReference type="OrthoDB" id="694455at2759"/>
<dbReference type="PANTHER" id="PTHR36607">
    <property type="entry name" value="1,2-DIHYDROXY-3-KETO-5-METHYLTHIOPENTENE DIOXYGENASE 4"/>
    <property type="match status" value="1"/>
</dbReference>
<dbReference type="Pfam" id="PF10536">
    <property type="entry name" value="PMD"/>
    <property type="match status" value="1"/>
</dbReference>
<sequence>MDGTLGNEKAPLENGQECGYGPYYRRSSSLRSLNAIPSFTLTSILVRKVRVKQGTLRYRRNDENKCVDVSKDYENYFNATVLEKVNTERRGPEIYPIEEEFCPALHRLLAARRNWGPTFQFRGRSTFMLGVMEWTKRVLTRFEEPLQQAGIFGAVGVSQFSYHFDANVWRVFCELWGPLTNTLHHGAGKVGISLYDLERVGGLPILKDIYEEFLPQNKDLVGHNKYPATVAELLRIHAELCEFHKAKHIYYDLWLANFYREYLVYFAYGEQTDSGKEKVDTKNRSPPHISRQKRMADLSITAEGELAAFLAFWLSRFVLPHDKEVIRPETFVMAALMASGQRVSLAPTVLGYIYHGLGDAASNPDYPGKANTIFPIHYVIGWLAELFPCLYRRRPDSDCPDDFPTLVCYAGLLGSKLSLPQARHIFRDGRYLSLRASSYREDSRNGRDVIDMGLPEEDSKFLLSIRALRHQRSMMDLAQAHADLQRRDTGAKDLLASRARVFQSLSALCSMIDIYKLSTIEICRLSSKIEETFGTVENAVKIEEFVNVDRVQALSDQDLTCSSEIARIEGELNNLSGETAKLKVKEQEILREEERICKMREDLHAQRQNLIEAENMLKSSLDSKNQEAEQVKADLIEARFSKLQDLEKEKNRLKNLIGVVISFNNV</sequence>
<gene>
    <name evidence="2" type="ORF">Cgig2_014439</name>
</gene>
<feature type="domain" description="Aminotransferase-like plant mobile" evidence="1">
    <location>
        <begin position="150"/>
        <end position="371"/>
    </location>
</feature>
<name>A0A9Q1Q8U2_9CARY</name>
<accession>A0A9Q1Q8U2</accession>
<keyword evidence="3" id="KW-1185">Reference proteome</keyword>
<comment type="caution">
    <text evidence="2">The sequence shown here is derived from an EMBL/GenBank/DDBJ whole genome shotgun (WGS) entry which is preliminary data.</text>
</comment>
<evidence type="ECO:0000313" key="2">
    <source>
        <dbReference type="EMBL" id="KAJ8432704.1"/>
    </source>
</evidence>
<dbReference type="PANTHER" id="PTHR36607:SF20">
    <property type="entry name" value="AMINOTRANSFERASE-LIKE PLANT MOBILE DOMAIN-CONTAINING PROTEIN"/>
    <property type="match status" value="1"/>
</dbReference>
<dbReference type="EMBL" id="JAKOGI010000590">
    <property type="protein sequence ID" value="KAJ8432704.1"/>
    <property type="molecule type" value="Genomic_DNA"/>
</dbReference>
<evidence type="ECO:0000313" key="3">
    <source>
        <dbReference type="Proteomes" id="UP001153076"/>
    </source>
</evidence>
<dbReference type="AlphaFoldDB" id="A0A9Q1Q8U2"/>
<dbReference type="Proteomes" id="UP001153076">
    <property type="component" value="Unassembled WGS sequence"/>
</dbReference>
<reference evidence="2" key="1">
    <citation type="submission" date="2022-04" db="EMBL/GenBank/DDBJ databases">
        <title>Carnegiea gigantea Genome sequencing and assembly v2.</title>
        <authorList>
            <person name="Copetti D."/>
            <person name="Sanderson M.J."/>
            <person name="Burquez A."/>
            <person name="Wojciechowski M.F."/>
        </authorList>
    </citation>
    <scope>NUCLEOTIDE SEQUENCE</scope>
    <source>
        <strain evidence="2">SGP5-SGP5p</strain>
        <tissue evidence="2">Aerial part</tissue>
    </source>
</reference>
<proteinExistence type="predicted"/>
<organism evidence="2 3">
    <name type="scientific">Carnegiea gigantea</name>
    <dbReference type="NCBI Taxonomy" id="171969"/>
    <lineage>
        <taxon>Eukaryota</taxon>
        <taxon>Viridiplantae</taxon>
        <taxon>Streptophyta</taxon>
        <taxon>Embryophyta</taxon>
        <taxon>Tracheophyta</taxon>
        <taxon>Spermatophyta</taxon>
        <taxon>Magnoliopsida</taxon>
        <taxon>eudicotyledons</taxon>
        <taxon>Gunneridae</taxon>
        <taxon>Pentapetalae</taxon>
        <taxon>Caryophyllales</taxon>
        <taxon>Cactineae</taxon>
        <taxon>Cactaceae</taxon>
        <taxon>Cactoideae</taxon>
        <taxon>Echinocereeae</taxon>
        <taxon>Carnegiea</taxon>
    </lineage>
</organism>
<protein>
    <recommendedName>
        <fullName evidence="1">Aminotransferase-like plant mobile domain-containing protein</fullName>
    </recommendedName>
</protein>
<evidence type="ECO:0000259" key="1">
    <source>
        <dbReference type="Pfam" id="PF10536"/>
    </source>
</evidence>